<evidence type="ECO:0000313" key="2">
    <source>
        <dbReference type="EMBL" id="MBA4622288.1"/>
    </source>
</evidence>
<evidence type="ECO:0000256" key="1">
    <source>
        <dbReference type="SAM" id="MobiDB-lite"/>
    </source>
</evidence>
<proteinExistence type="predicted"/>
<dbReference type="AlphaFoldDB" id="A0A7C9CTU5"/>
<sequence>MSSPFTTSSFFDDFCLRKTDIILNLLFFPSGAGGRPFRFISSSPVNLAERKMENTAADLDRRNDGSLSMRLAILPTSEKLIEKEEEAEEEVEVTVAEHEQGRRAAQSGQRAARRSVRQTGQIPDRRRLDGCCGHFHTSSSSA</sequence>
<accession>A0A7C9CTU5</accession>
<name>A0A7C9CTU5_OPUST</name>
<feature type="region of interest" description="Disordered" evidence="1">
    <location>
        <begin position="93"/>
        <end position="142"/>
    </location>
</feature>
<reference evidence="2" key="2">
    <citation type="submission" date="2020-07" db="EMBL/GenBank/DDBJ databases">
        <authorList>
            <person name="Vera ALvarez R."/>
            <person name="Arias-Moreno D.M."/>
            <person name="Jimenez-Jacinto V."/>
            <person name="Jimenez-Bremont J.F."/>
            <person name="Swaminathan K."/>
            <person name="Moose S.P."/>
            <person name="Guerrero-Gonzalez M.L."/>
            <person name="Marino-Ramirez L."/>
            <person name="Landsman D."/>
            <person name="Rodriguez-Kessler M."/>
            <person name="Delgado-Sanchez P."/>
        </authorList>
    </citation>
    <scope>NUCLEOTIDE SEQUENCE</scope>
    <source>
        <tissue evidence="2">Cladode</tissue>
    </source>
</reference>
<dbReference type="EMBL" id="GISG01038186">
    <property type="protein sequence ID" value="MBA4622288.1"/>
    <property type="molecule type" value="Transcribed_RNA"/>
</dbReference>
<organism evidence="2">
    <name type="scientific">Opuntia streptacantha</name>
    <name type="common">Prickly pear cactus</name>
    <name type="synonym">Opuntia cardona</name>
    <dbReference type="NCBI Taxonomy" id="393608"/>
    <lineage>
        <taxon>Eukaryota</taxon>
        <taxon>Viridiplantae</taxon>
        <taxon>Streptophyta</taxon>
        <taxon>Embryophyta</taxon>
        <taxon>Tracheophyta</taxon>
        <taxon>Spermatophyta</taxon>
        <taxon>Magnoliopsida</taxon>
        <taxon>eudicotyledons</taxon>
        <taxon>Gunneridae</taxon>
        <taxon>Pentapetalae</taxon>
        <taxon>Caryophyllales</taxon>
        <taxon>Cactineae</taxon>
        <taxon>Cactaceae</taxon>
        <taxon>Opuntioideae</taxon>
        <taxon>Opuntia</taxon>
    </lineage>
</organism>
<protein>
    <submittedName>
        <fullName evidence="2">Uncharacterized protein</fullName>
    </submittedName>
</protein>
<reference evidence="2" key="1">
    <citation type="journal article" date="2013" name="J. Plant Res.">
        <title>Effect of fungi and light on seed germination of three Opuntia species from semiarid lands of central Mexico.</title>
        <authorList>
            <person name="Delgado-Sanchez P."/>
            <person name="Jimenez-Bremont J.F."/>
            <person name="Guerrero-Gonzalez Mde L."/>
            <person name="Flores J."/>
        </authorList>
    </citation>
    <scope>NUCLEOTIDE SEQUENCE</scope>
    <source>
        <tissue evidence="2">Cladode</tissue>
    </source>
</reference>